<dbReference type="RefSeq" id="WP_167083326.1">
    <property type="nucleotide sequence ID" value="NZ_BAAADC010000001.1"/>
</dbReference>
<evidence type="ECO:0000313" key="6">
    <source>
        <dbReference type="EMBL" id="NIK89221.1"/>
    </source>
</evidence>
<keyword evidence="2 5" id="KW-0812">Transmembrane</keyword>
<keyword evidence="3 5" id="KW-1133">Transmembrane helix</keyword>
<evidence type="ECO:0000256" key="4">
    <source>
        <dbReference type="ARBA" id="ARBA00023136"/>
    </source>
</evidence>
<protein>
    <recommendedName>
        <fullName evidence="5">UPF0391 membrane protein FHS83_002539</fullName>
    </recommendedName>
</protein>
<comment type="similarity">
    <text evidence="5">Belongs to the UPF0391 family.</text>
</comment>
<keyword evidence="1 5" id="KW-1003">Cell membrane</keyword>
<gene>
    <name evidence="6" type="ORF">FHS83_002539</name>
</gene>
<accession>A0A846N1P0</accession>
<evidence type="ECO:0000256" key="3">
    <source>
        <dbReference type="ARBA" id="ARBA00022989"/>
    </source>
</evidence>
<dbReference type="AlphaFoldDB" id="A0A846N1P0"/>
<dbReference type="Proteomes" id="UP000570514">
    <property type="component" value="Unassembled WGS sequence"/>
</dbReference>
<sequence>MLQWAVTFFILALIAAFLGFFAMAGLAAEIAKILLIAFVVLFAISLITGGLRGRAPPV</sequence>
<keyword evidence="4 5" id="KW-0472">Membrane</keyword>
<evidence type="ECO:0000256" key="5">
    <source>
        <dbReference type="HAMAP-Rule" id="MF_01361"/>
    </source>
</evidence>
<dbReference type="HAMAP" id="MF_01361">
    <property type="entry name" value="UPF0391"/>
    <property type="match status" value="1"/>
</dbReference>
<organism evidence="6 7">
    <name type="scientific">Rhizomicrobium palustre</name>
    <dbReference type="NCBI Taxonomy" id="189966"/>
    <lineage>
        <taxon>Bacteria</taxon>
        <taxon>Pseudomonadati</taxon>
        <taxon>Pseudomonadota</taxon>
        <taxon>Alphaproteobacteria</taxon>
        <taxon>Micropepsales</taxon>
        <taxon>Micropepsaceae</taxon>
        <taxon>Rhizomicrobium</taxon>
    </lineage>
</organism>
<name>A0A846N1P0_9PROT</name>
<dbReference type="InterPro" id="IPR009760">
    <property type="entry name" value="DUF1328"/>
</dbReference>
<dbReference type="NCBIfam" id="NF010229">
    <property type="entry name" value="PRK13682.1-4"/>
    <property type="match status" value="1"/>
</dbReference>
<proteinExistence type="inferred from homology"/>
<evidence type="ECO:0000256" key="2">
    <source>
        <dbReference type="ARBA" id="ARBA00022692"/>
    </source>
</evidence>
<feature type="transmembrane region" description="Helical" evidence="5">
    <location>
        <begin position="33"/>
        <end position="51"/>
    </location>
</feature>
<dbReference type="PIRSF" id="PIRSF036466">
    <property type="entry name" value="UCP036466"/>
    <property type="match status" value="1"/>
</dbReference>
<keyword evidence="7" id="KW-1185">Reference proteome</keyword>
<comment type="caution">
    <text evidence="5">Lacks conserved residue(s) required for the propagation of feature annotation.</text>
</comment>
<dbReference type="Pfam" id="PF07043">
    <property type="entry name" value="DUF1328"/>
    <property type="match status" value="1"/>
</dbReference>
<reference evidence="6 7" key="1">
    <citation type="submission" date="2020-03" db="EMBL/GenBank/DDBJ databases">
        <title>Genomic Encyclopedia of Type Strains, Phase IV (KMG-IV): sequencing the most valuable type-strain genomes for metagenomic binning, comparative biology and taxonomic classification.</title>
        <authorList>
            <person name="Goeker M."/>
        </authorList>
    </citation>
    <scope>NUCLEOTIDE SEQUENCE [LARGE SCALE GENOMIC DNA]</scope>
    <source>
        <strain evidence="6 7">DSM 19867</strain>
    </source>
</reference>
<dbReference type="GO" id="GO:0005886">
    <property type="term" value="C:plasma membrane"/>
    <property type="evidence" value="ECO:0007669"/>
    <property type="project" value="UniProtKB-UniRule"/>
</dbReference>
<evidence type="ECO:0000313" key="7">
    <source>
        <dbReference type="Proteomes" id="UP000570514"/>
    </source>
</evidence>
<dbReference type="EMBL" id="JAASRM010000001">
    <property type="protein sequence ID" value="NIK89221.1"/>
    <property type="molecule type" value="Genomic_DNA"/>
</dbReference>
<evidence type="ECO:0000256" key="1">
    <source>
        <dbReference type="ARBA" id="ARBA00022475"/>
    </source>
</evidence>
<comment type="caution">
    <text evidence="6">The sequence shown here is derived from an EMBL/GenBank/DDBJ whole genome shotgun (WGS) entry which is preliminary data.</text>
</comment>
<feature type="transmembrane region" description="Helical" evidence="5">
    <location>
        <begin position="6"/>
        <end position="26"/>
    </location>
</feature>